<evidence type="ECO:0000313" key="4">
    <source>
        <dbReference type="Proteomes" id="UP000006036"/>
    </source>
</evidence>
<dbReference type="InterPro" id="IPR036597">
    <property type="entry name" value="Fido-like_dom_sf"/>
</dbReference>
<dbReference type="Gene3D" id="1.10.3290.10">
    <property type="entry name" value="Fido-like domain"/>
    <property type="match status" value="1"/>
</dbReference>
<evidence type="ECO:0008006" key="5">
    <source>
        <dbReference type="Google" id="ProtNLM"/>
    </source>
</evidence>
<dbReference type="Proteomes" id="UP000006036">
    <property type="component" value="Chromosome 1"/>
</dbReference>
<organism evidence="1 4">
    <name type="scientific">Helicobacter cinaedi CCUG 18818 = ATCC BAA-847</name>
    <dbReference type="NCBI Taxonomy" id="537971"/>
    <lineage>
        <taxon>Bacteria</taxon>
        <taxon>Pseudomonadati</taxon>
        <taxon>Campylobacterota</taxon>
        <taxon>Epsilonproteobacteria</taxon>
        <taxon>Campylobacterales</taxon>
        <taxon>Helicobacteraceae</taxon>
        <taxon>Helicobacter</taxon>
    </lineage>
</organism>
<dbReference type="EMBL" id="AP012492">
    <property type="protein sequence ID" value="BAM32837.1"/>
    <property type="molecule type" value="Genomic_DNA"/>
</dbReference>
<dbReference type="KEGG" id="hcb:HCBAA847_1607"/>
<protein>
    <recommendedName>
        <fullName evidence="5">Fic family protein</fullName>
    </recommendedName>
</protein>
<dbReference type="EMBL" id="DS990391">
    <property type="protein sequence ID" value="EFR45458.1"/>
    <property type="molecule type" value="Genomic_DNA"/>
</dbReference>
<dbReference type="Proteomes" id="UP000005755">
    <property type="component" value="Unassembled WGS sequence"/>
</dbReference>
<reference evidence="2" key="1">
    <citation type="submission" date="2008-08" db="EMBL/GenBank/DDBJ databases">
        <title>Annotation of Helicobacter cinaedi strain CCUG 18818.</title>
        <authorList>
            <consortium name="The Broad Institute Genome Sequencing Platform"/>
            <person name="Fox J.G."/>
            <person name="Shen Z."/>
            <person name="Charoenlap N."/>
            <person name="Schauer D.B."/>
            <person name="Ward D."/>
            <person name="Mehta T."/>
            <person name="Young S."/>
            <person name="Jaffe D."/>
            <person name="Gnerre S."/>
            <person name="Berlin A."/>
            <person name="Heiman D."/>
            <person name="Hepburn T."/>
            <person name="Shea T."/>
            <person name="Sykes S."/>
            <person name="Alvarado L."/>
            <person name="Kodira C."/>
            <person name="Borodovsky M."/>
            <person name="Lander E."/>
            <person name="Galagan J."/>
            <person name="Nusbaum C."/>
            <person name="Birren B."/>
        </authorList>
    </citation>
    <scope>NUCLEOTIDE SEQUENCE</scope>
    <source>
        <strain evidence="2">CCUG 18818</strain>
    </source>
</reference>
<evidence type="ECO:0000313" key="3">
    <source>
        <dbReference type="Proteomes" id="UP000005755"/>
    </source>
</evidence>
<reference evidence="1 4" key="2">
    <citation type="journal article" date="2012" name="J. Bacteriol.">
        <title>Complete Genome Sequence of Helicobacter cinaedi Type Strain ATCC BAA-847.</title>
        <authorList>
            <person name="Miyoshi-Akiyama T."/>
            <person name="Takeshita N."/>
            <person name="Ohmagari N."/>
            <person name="Kirikae T."/>
        </authorList>
    </citation>
    <scope>NUCLEOTIDE SEQUENCE [LARGE SCALE GENOMIC DNA]</scope>
    <source>
        <strain evidence="1 4">ATCC BAA-847</strain>
    </source>
</reference>
<gene>
    <name evidence="1" type="ORF">HCBAA847_1607</name>
    <name evidence="2" type="ORF">HCCG_00004</name>
</gene>
<dbReference type="AlphaFoldDB" id="A0AAI8MJV0"/>
<accession>A0AAI8MJV0</accession>
<reference evidence="1" key="3">
    <citation type="submission" date="2012-07" db="EMBL/GenBank/DDBJ databases">
        <authorList>
            <person name="Akiyama T."/>
            <person name="Takeshita N."/>
            <person name="Ohmagari N."/>
            <person name="Kirikae T."/>
        </authorList>
    </citation>
    <scope>NUCLEOTIDE SEQUENCE</scope>
    <source>
        <strain evidence="1">ATCC BAA-847</strain>
    </source>
</reference>
<dbReference type="RefSeq" id="WP_002955281.1">
    <property type="nucleotide sequence ID" value="NC_020555.1"/>
</dbReference>
<proteinExistence type="predicted"/>
<keyword evidence="3" id="KW-1185">Reference proteome</keyword>
<evidence type="ECO:0000313" key="2">
    <source>
        <dbReference type="EMBL" id="EFR45458.1"/>
    </source>
</evidence>
<sequence>MSEILEILLREKRNSHKNGLYHYTQIHFAYNSNHIEESTLTNEQTRLIYEKDIFLANESQIIKTNDILEAKNHFIAFDFILENALIDLDIDFIKNLHFLVKQNCTDIKTIGDIKQPHQVKF</sequence>
<evidence type="ECO:0000313" key="1">
    <source>
        <dbReference type="EMBL" id="BAM32837.1"/>
    </source>
</evidence>
<reference evidence="3" key="4">
    <citation type="journal article" date="2014" name="Genome Announc.">
        <title>Draft genome sequences of six enterohepatic helicobacter species isolated from humans and one from rhesus macaques.</title>
        <authorList>
            <person name="Shen Z."/>
            <person name="Sheh A."/>
            <person name="Young S.K."/>
            <person name="Abouelliel A."/>
            <person name="Ward D.V."/>
            <person name="Earl A.M."/>
            <person name="Fox J.G."/>
        </authorList>
    </citation>
    <scope>NUCLEOTIDE SEQUENCE [LARGE SCALE GENOMIC DNA]</scope>
    <source>
        <strain evidence="3">CCUG 18818</strain>
    </source>
</reference>
<name>A0AAI8MJV0_9HELI</name>